<organism evidence="4 5">
    <name type="scientific">Jatrophihabitans cynanchi</name>
    <dbReference type="NCBI Taxonomy" id="2944128"/>
    <lineage>
        <taxon>Bacteria</taxon>
        <taxon>Bacillati</taxon>
        <taxon>Actinomycetota</taxon>
        <taxon>Actinomycetes</taxon>
        <taxon>Jatrophihabitantales</taxon>
        <taxon>Jatrophihabitantaceae</taxon>
        <taxon>Jatrophihabitans</taxon>
    </lineage>
</organism>
<evidence type="ECO:0000256" key="2">
    <source>
        <dbReference type="PROSITE-ProRule" id="PRU00703"/>
    </source>
</evidence>
<dbReference type="SUPFAM" id="SSF54631">
    <property type="entry name" value="CBS-domain pair"/>
    <property type="match status" value="1"/>
</dbReference>
<dbReference type="Gene3D" id="3.10.580.10">
    <property type="entry name" value="CBS-domain"/>
    <property type="match status" value="1"/>
</dbReference>
<sequence>MSDRADPAPDGLARWAVQISDVLRYKGDEVITTTAQTPVRELLRLLAEHRIGALVVVAGETEAAAVSGIVSERDVVRRLHDRGADLLDATVGEIMTSTVIGCTPHDSLDSIATTMTERRVRHMPVLDEGRLVGIVSIGDVVSARMRQLEQDRAQLEQYITG</sequence>
<dbReference type="EMBL" id="CP097463">
    <property type="protein sequence ID" value="WAX58658.1"/>
    <property type="molecule type" value="Genomic_DNA"/>
</dbReference>
<feature type="domain" description="CBS" evidence="3">
    <location>
        <begin position="22"/>
        <end position="86"/>
    </location>
</feature>
<dbReference type="PANTHER" id="PTHR43080">
    <property type="entry name" value="CBS DOMAIN-CONTAINING PROTEIN CBSX3, MITOCHONDRIAL"/>
    <property type="match status" value="1"/>
</dbReference>
<keyword evidence="1 2" id="KW-0129">CBS domain</keyword>
<evidence type="ECO:0000313" key="5">
    <source>
        <dbReference type="Proteomes" id="UP001164693"/>
    </source>
</evidence>
<name>A0ABY7K1E0_9ACTN</name>
<protein>
    <submittedName>
        <fullName evidence="4">CBS domain-containing protein</fullName>
    </submittedName>
</protein>
<evidence type="ECO:0000259" key="3">
    <source>
        <dbReference type="PROSITE" id="PS51371"/>
    </source>
</evidence>
<dbReference type="PANTHER" id="PTHR43080:SF2">
    <property type="entry name" value="CBS DOMAIN-CONTAINING PROTEIN"/>
    <property type="match status" value="1"/>
</dbReference>
<feature type="domain" description="CBS" evidence="3">
    <location>
        <begin position="95"/>
        <end position="150"/>
    </location>
</feature>
<accession>A0ABY7K1E0</accession>
<dbReference type="Proteomes" id="UP001164693">
    <property type="component" value="Chromosome"/>
</dbReference>
<dbReference type="InterPro" id="IPR051257">
    <property type="entry name" value="Diverse_CBS-Domain"/>
</dbReference>
<evidence type="ECO:0000256" key="1">
    <source>
        <dbReference type="ARBA" id="ARBA00023122"/>
    </source>
</evidence>
<proteinExistence type="predicted"/>
<reference evidence="4" key="1">
    <citation type="submission" date="2022-05" db="EMBL/GenBank/DDBJ databases">
        <title>Jatrophihabitans sp. SB3-54 whole genome sequence.</title>
        <authorList>
            <person name="Suh M.K."/>
            <person name="Eom M.K."/>
            <person name="Kim J.S."/>
            <person name="Kim H.S."/>
            <person name="Do H.E."/>
            <person name="Shin Y.K."/>
            <person name="Lee J.-S."/>
        </authorList>
    </citation>
    <scope>NUCLEOTIDE SEQUENCE</scope>
    <source>
        <strain evidence="4">SB3-54</strain>
    </source>
</reference>
<dbReference type="InterPro" id="IPR044725">
    <property type="entry name" value="CBSX3_CBS_dom"/>
</dbReference>
<dbReference type="Pfam" id="PF00571">
    <property type="entry name" value="CBS"/>
    <property type="match status" value="2"/>
</dbReference>
<dbReference type="PROSITE" id="PS51371">
    <property type="entry name" value="CBS"/>
    <property type="match status" value="2"/>
</dbReference>
<dbReference type="SMART" id="SM00116">
    <property type="entry name" value="CBS"/>
    <property type="match status" value="2"/>
</dbReference>
<keyword evidence="5" id="KW-1185">Reference proteome</keyword>
<evidence type="ECO:0000313" key="4">
    <source>
        <dbReference type="EMBL" id="WAX58658.1"/>
    </source>
</evidence>
<dbReference type="CDD" id="cd04623">
    <property type="entry name" value="CBS_pair_bac_euk"/>
    <property type="match status" value="1"/>
</dbReference>
<dbReference type="InterPro" id="IPR046342">
    <property type="entry name" value="CBS_dom_sf"/>
</dbReference>
<dbReference type="InterPro" id="IPR000644">
    <property type="entry name" value="CBS_dom"/>
</dbReference>
<gene>
    <name evidence="4" type="ORF">M6B22_07795</name>
</gene>